<evidence type="ECO:0000313" key="2">
    <source>
        <dbReference type="Proteomes" id="UP001500691"/>
    </source>
</evidence>
<keyword evidence="2" id="KW-1185">Reference proteome</keyword>
<protein>
    <submittedName>
        <fullName evidence="1">Uncharacterized protein</fullName>
    </submittedName>
</protein>
<accession>A0ABP8S7V4</accession>
<organism evidence="1 2">
    <name type="scientific">Actinocorallia cavernae</name>
    <dbReference type="NCBI Taxonomy" id="328075"/>
    <lineage>
        <taxon>Bacteria</taxon>
        <taxon>Bacillati</taxon>
        <taxon>Actinomycetota</taxon>
        <taxon>Actinomycetes</taxon>
        <taxon>Streptosporangiales</taxon>
        <taxon>Thermomonosporaceae</taxon>
        <taxon>Actinocorallia</taxon>
    </lineage>
</organism>
<sequence>MRYSLPASLQALFGDVLDAVGHDNALSEEQLTDLEKLRGPLPR</sequence>
<name>A0ABP8S7V4_9ACTN</name>
<dbReference type="EMBL" id="BAABFF010000001">
    <property type="protein sequence ID" value="GAA4562680.1"/>
    <property type="molecule type" value="Genomic_DNA"/>
</dbReference>
<reference evidence="2" key="1">
    <citation type="journal article" date="2019" name="Int. J. Syst. Evol. Microbiol.">
        <title>The Global Catalogue of Microorganisms (GCM) 10K type strain sequencing project: providing services to taxonomists for standard genome sequencing and annotation.</title>
        <authorList>
            <consortium name="The Broad Institute Genomics Platform"/>
            <consortium name="The Broad Institute Genome Sequencing Center for Infectious Disease"/>
            <person name="Wu L."/>
            <person name="Ma J."/>
        </authorList>
    </citation>
    <scope>NUCLEOTIDE SEQUENCE [LARGE SCALE GENOMIC DNA]</scope>
    <source>
        <strain evidence="2">JCM 13278</strain>
    </source>
</reference>
<gene>
    <name evidence="1" type="ORF">GCM10023100_00030</name>
</gene>
<evidence type="ECO:0000313" key="1">
    <source>
        <dbReference type="EMBL" id="GAA4562680.1"/>
    </source>
</evidence>
<comment type="caution">
    <text evidence="1">The sequence shown here is derived from an EMBL/GenBank/DDBJ whole genome shotgun (WGS) entry which is preliminary data.</text>
</comment>
<proteinExistence type="predicted"/>
<dbReference type="Proteomes" id="UP001500691">
    <property type="component" value="Unassembled WGS sequence"/>
</dbReference>